<comment type="caution">
    <text evidence="11">The sequence shown here is derived from an EMBL/GenBank/DDBJ whole genome shotgun (WGS) entry which is preliminary data.</text>
</comment>
<feature type="region of interest" description="Disordered" evidence="9">
    <location>
        <begin position="145"/>
        <end position="187"/>
    </location>
</feature>
<evidence type="ECO:0000256" key="7">
    <source>
        <dbReference type="ARBA" id="ARBA00047899"/>
    </source>
</evidence>
<evidence type="ECO:0000256" key="2">
    <source>
        <dbReference type="ARBA" id="ARBA00022527"/>
    </source>
</evidence>
<evidence type="ECO:0000313" key="11">
    <source>
        <dbReference type="EMBL" id="KAG0324852.1"/>
    </source>
</evidence>
<feature type="compositionally biased region" description="Basic and acidic residues" evidence="9">
    <location>
        <begin position="44"/>
        <end position="54"/>
    </location>
</feature>
<dbReference type="SUPFAM" id="SSF56112">
    <property type="entry name" value="Protein kinase-like (PK-like)"/>
    <property type="match status" value="1"/>
</dbReference>
<protein>
    <recommendedName>
        <fullName evidence="1">non-specific serine/threonine protein kinase</fullName>
        <ecNumber evidence="1">2.7.11.1</ecNumber>
    </recommendedName>
</protein>
<dbReference type="GO" id="GO:0004674">
    <property type="term" value="F:protein serine/threonine kinase activity"/>
    <property type="evidence" value="ECO:0007669"/>
    <property type="project" value="UniProtKB-KW"/>
</dbReference>
<feature type="region of interest" description="Disordered" evidence="9">
    <location>
        <begin position="512"/>
        <end position="534"/>
    </location>
</feature>
<keyword evidence="4" id="KW-0547">Nucleotide-binding</keyword>
<dbReference type="EMBL" id="JAAAIP010000134">
    <property type="protein sequence ID" value="KAG0324852.1"/>
    <property type="molecule type" value="Genomic_DNA"/>
</dbReference>
<dbReference type="EC" id="2.7.11.1" evidence="1"/>
<feature type="region of interest" description="Disordered" evidence="9">
    <location>
        <begin position="879"/>
        <end position="907"/>
    </location>
</feature>
<feature type="compositionally biased region" description="Basic and acidic residues" evidence="9">
    <location>
        <begin position="387"/>
        <end position="409"/>
    </location>
</feature>
<feature type="region of interest" description="Disordered" evidence="9">
    <location>
        <begin position="1094"/>
        <end position="1201"/>
    </location>
</feature>
<dbReference type="InterPro" id="IPR008271">
    <property type="entry name" value="Ser/Thr_kinase_AS"/>
</dbReference>
<feature type="compositionally biased region" description="Low complexity" evidence="9">
    <location>
        <begin position="1185"/>
        <end position="1198"/>
    </location>
</feature>
<reference evidence="11" key="1">
    <citation type="journal article" date="2020" name="Fungal Divers.">
        <title>Resolving the Mortierellaceae phylogeny through synthesis of multi-gene phylogenetics and phylogenomics.</title>
        <authorList>
            <person name="Vandepol N."/>
            <person name="Liber J."/>
            <person name="Desiro A."/>
            <person name="Na H."/>
            <person name="Kennedy M."/>
            <person name="Barry K."/>
            <person name="Grigoriev I.V."/>
            <person name="Miller A.N."/>
            <person name="O'Donnell K."/>
            <person name="Stajich J.E."/>
            <person name="Bonito G."/>
        </authorList>
    </citation>
    <scope>NUCLEOTIDE SEQUENCE</scope>
    <source>
        <strain evidence="11">REB-010B</strain>
    </source>
</reference>
<dbReference type="PROSITE" id="PS50011">
    <property type="entry name" value="PROTEIN_KINASE_DOM"/>
    <property type="match status" value="1"/>
</dbReference>
<feature type="compositionally biased region" description="Polar residues" evidence="9">
    <location>
        <begin position="60"/>
        <end position="75"/>
    </location>
</feature>
<feature type="region of interest" description="Disordered" evidence="9">
    <location>
        <begin position="565"/>
        <end position="607"/>
    </location>
</feature>
<keyword evidence="5 11" id="KW-0418">Kinase</keyword>
<evidence type="ECO:0000256" key="9">
    <source>
        <dbReference type="SAM" id="MobiDB-lite"/>
    </source>
</evidence>
<dbReference type="PROSITE" id="PS00108">
    <property type="entry name" value="PROTEIN_KINASE_ST"/>
    <property type="match status" value="1"/>
</dbReference>
<organism evidence="11 12">
    <name type="scientific">Dissophora globulifera</name>
    <dbReference type="NCBI Taxonomy" id="979702"/>
    <lineage>
        <taxon>Eukaryota</taxon>
        <taxon>Fungi</taxon>
        <taxon>Fungi incertae sedis</taxon>
        <taxon>Mucoromycota</taxon>
        <taxon>Mortierellomycotina</taxon>
        <taxon>Mortierellomycetes</taxon>
        <taxon>Mortierellales</taxon>
        <taxon>Mortierellaceae</taxon>
        <taxon>Dissophora</taxon>
    </lineage>
</organism>
<accession>A0A9P6UXV1</accession>
<proteinExistence type="predicted"/>
<evidence type="ECO:0000256" key="6">
    <source>
        <dbReference type="ARBA" id="ARBA00022840"/>
    </source>
</evidence>
<dbReference type="InterPro" id="IPR011009">
    <property type="entry name" value="Kinase-like_dom_sf"/>
</dbReference>
<dbReference type="SMART" id="SM00220">
    <property type="entry name" value="S_TKc"/>
    <property type="match status" value="1"/>
</dbReference>
<evidence type="ECO:0000259" key="10">
    <source>
        <dbReference type="PROSITE" id="PS50011"/>
    </source>
</evidence>
<keyword evidence="6" id="KW-0067">ATP-binding</keyword>
<feature type="compositionally biased region" description="Low complexity" evidence="9">
    <location>
        <begin position="100"/>
        <end position="119"/>
    </location>
</feature>
<keyword evidence="3" id="KW-0808">Transferase</keyword>
<dbReference type="InterPro" id="IPR000719">
    <property type="entry name" value="Prot_kinase_dom"/>
</dbReference>
<feature type="region of interest" description="Disordered" evidence="9">
    <location>
        <begin position="20"/>
        <end position="131"/>
    </location>
</feature>
<feature type="compositionally biased region" description="Low complexity" evidence="9">
    <location>
        <begin position="1112"/>
        <end position="1121"/>
    </location>
</feature>
<evidence type="ECO:0000256" key="8">
    <source>
        <dbReference type="ARBA" id="ARBA00048679"/>
    </source>
</evidence>
<dbReference type="Proteomes" id="UP000738325">
    <property type="component" value="Unassembled WGS sequence"/>
</dbReference>
<evidence type="ECO:0000256" key="3">
    <source>
        <dbReference type="ARBA" id="ARBA00022679"/>
    </source>
</evidence>
<evidence type="ECO:0000256" key="5">
    <source>
        <dbReference type="ARBA" id="ARBA00022777"/>
    </source>
</evidence>
<evidence type="ECO:0000256" key="4">
    <source>
        <dbReference type="ARBA" id="ARBA00022741"/>
    </source>
</evidence>
<dbReference type="GO" id="GO:0005524">
    <property type="term" value="F:ATP binding"/>
    <property type="evidence" value="ECO:0007669"/>
    <property type="project" value="UniProtKB-KW"/>
</dbReference>
<feature type="region of interest" description="Disordered" evidence="9">
    <location>
        <begin position="369"/>
        <end position="435"/>
    </location>
</feature>
<feature type="compositionally biased region" description="Basic and acidic residues" evidence="9">
    <location>
        <begin position="836"/>
        <end position="845"/>
    </location>
</feature>
<feature type="compositionally biased region" description="Low complexity" evidence="9">
    <location>
        <begin position="1145"/>
        <end position="1160"/>
    </location>
</feature>
<evidence type="ECO:0000313" key="12">
    <source>
        <dbReference type="Proteomes" id="UP000738325"/>
    </source>
</evidence>
<feature type="region of interest" description="Disordered" evidence="9">
    <location>
        <begin position="774"/>
        <end position="856"/>
    </location>
</feature>
<evidence type="ECO:0000256" key="1">
    <source>
        <dbReference type="ARBA" id="ARBA00012513"/>
    </source>
</evidence>
<feature type="compositionally biased region" description="Basic and acidic residues" evidence="9">
    <location>
        <begin position="884"/>
        <end position="905"/>
    </location>
</feature>
<dbReference type="PANTHER" id="PTHR24343">
    <property type="entry name" value="SERINE/THREONINE KINASE"/>
    <property type="match status" value="1"/>
</dbReference>
<comment type="catalytic activity">
    <reaction evidence="8">
        <text>L-seryl-[protein] + ATP = O-phospho-L-seryl-[protein] + ADP + H(+)</text>
        <dbReference type="Rhea" id="RHEA:17989"/>
        <dbReference type="Rhea" id="RHEA-COMP:9863"/>
        <dbReference type="Rhea" id="RHEA-COMP:11604"/>
        <dbReference type="ChEBI" id="CHEBI:15378"/>
        <dbReference type="ChEBI" id="CHEBI:29999"/>
        <dbReference type="ChEBI" id="CHEBI:30616"/>
        <dbReference type="ChEBI" id="CHEBI:83421"/>
        <dbReference type="ChEBI" id="CHEBI:456216"/>
        <dbReference type="EC" id="2.7.11.1"/>
    </reaction>
</comment>
<dbReference type="PANTHER" id="PTHR24343:SF558">
    <property type="entry name" value="PROTEIN KINASE DOMAIN-CONTAINING PROTEIN"/>
    <property type="match status" value="1"/>
</dbReference>
<feature type="compositionally biased region" description="Basic and acidic residues" evidence="9">
    <location>
        <begin position="1126"/>
        <end position="1135"/>
    </location>
</feature>
<dbReference type="Gene3D" id="1.10.510.10">
    <property type="entry name" value="Transferase(Phosphotransferase) domain 1"/>
    <property type="match status" value="1"/>
</dbReference>
<feature type="compositionally biased region" description="Basic and acidic residues" evidence="9">
    <location>
        <begin position="156"/>
        <end position="185"/>
    </location>
</feature>
<dbReference type="Pfam" id="PF00069">
    <property type="entry name" value="Pkinase"/>
    <property type="match status" value="1"/>
</dbReference>
<feature type="compositionally biased region" description="Polar residues" evidence="9">
    <location>
        <begin position="90"/>
        <end position="99"/>
    </location>
</feature>
<feature type="compositionally biased region" description="Pro residues" evidence="9">
    <location>
        <begin position="411"/>
        <end position="423"/>
    </location>
</feature>
<keyword evidence="2" id="KW-0723">Serine/threonine-protein kinase</keyword>
<sequence length="1325" mass="146778">MLTRPAIKVREVVEGASFKAHKENTENSSTASFDYDTASAACQRRSDAAERSGEEGTSPIRMQSASQVFKRQGTPTMRIDTSCGAMRHGTSGSCAAQTRPQEQSPSLSQSLQQQQQEQQIDQHHSGSHHHPKAWMVNPVLLTTPVKDHASSGCSSIEHRGDSNDDIKRQNHRNSDQHGPDSRIDDTVGSLGVHDAAWSSSVDPDLTALRPPTPSSLVRSATVISATSSSGRLRVTHRLSYLAHVEDVVEVQEPDVAAAATAGLSSSTFKVPQATIVNSSPLSVKIPMVPAKPMTQQGPFTTNAVATVSESLSQRSSFPLSPRGVAVPAPTPPPILNLYKRLLRVFKPPTETSDSDSSGPHVEESTLPVADVAPHGRGPFGLPASPENSRKGSLKDLPPKLESAAERESRNPSPPPVLSPPRDPASPIHRPPGSGSFRARFLKKLRSSPNFNTGVHPLGVATVSKETSTTGQPCYRRAHCNQEHPEEKISSPYSPLLSDFEHEQTCPAGQRIQERMNGGGPPRASTMPRSTRSVRMPTLQSKYGVPGRELGAGTQAQVMLLRVKSSSKRIRNAHLSSEKKKKATSTSDSTTNARMTLSPPEDLDHTNESLLTPRLRSGTLMTTTEDEVTPEQREAYRKRLLRRTSTAGLSVNSQGGLIYAIKKFRPPKASETHRQYLKKVCAEFCISTSMDHENIIRTIDLVRDQPGQEVDNDYWPHEQYQERQPQDFNSRRDSNGYYFSFDQRQKHLDYTTTPAEDESNRDDCQDCNCPREHRRRARDMKSGDELHSPTSPTSPKHHRSISRRSVISRPQRRRSVDTVSLRKSVVGSLELPSSPKLQEHHRHEPRSGTTAASAAVHPARFPHRATPAPQEAPITAAARKRKQRKQDQELRQREVQGLKQQKELKKQSAKQLRLDQFPEYCMVMEYAPGGDLFNLLTKSYPPISLHEKHCLWRQLVNGVQYIHSMGVAHRDLKPENILIDATGRILKITDFGIANVFKSVGDPSPLPCRGIIGSEPYIAPEEFYQEEYDPRAVDVWACGIIFYVMYYAAMPWARADRKKDARFARFISDIMVHRHDEPHRRLQFDRRQIHNKEHFTAGYGSRPVGAARGGSGYSPHGSGSVSTRSDAFSRPHEAIHHRQFPPYQPGGYTSGSISSGSTASSQAVSPTTLRNSKKKQEGEDSTITVSPGSSISGSPGSPSKYAAMEKSNVLPKGPAGLVSTKTTAIYNTFAYNGYIGGHEFLDRIETPGCRRVLYAILEPDARKRLTIDQVVNDDWVSQIRHCTDCPEKQEQQAAMIFGSAAAHYRYMQMHNGELHHRHETPKKVKA</sequence>
<name>A0A9P6UXV1_9FUNG</name>
<comment type="catalytic activity">
    <reaction evidence="7">
        <text>L-threonyl-[protein] + ATP = O-phospho-L-threonyl-[protein] + ADP + H(+)</text>
        <dbReference type="Rhea" id="RHEA:46608"/>
        <dbReference type="Rhea" id="RHEA-COMP:11060"/>
        <dbReference type="Rhea" id="RHEA-COMP:11605"/>
        <dbReference type="ChEBI" id="CHEBI:15378"/>
        <dbReference type="ChEBI" id="CHEBI:30013"/>
        <dbReference type="ChEBI" id="CHEBI:30616"/>
        <dbReference type="ChEBI" id="CHEBI:61977"/>
        <dbReference type="ChEBI" id="CHEBI:456216"/>
        <dbReference type="EC" id="2.7.11.1"/>
    </reaction>
</comment>
<keyword evidence="12" id="KW-1185">Reference proteome</keyword>
<dbReference type="OrthoDB" id="6513151at2759"/>
<feature type="domain" description="Protein kinase" evidence="10">
    <location>
        <begin position="819"/>
        <end position="1275"/>
    </location>
</feature>
<dbReference type="GO" id="GO:0005829">
    <property type="term" value="C:cytosol"/>
    <property type="evidence" value="ECO:0007669"/>
    <property type="project" value="TreeGrafter"/>
</dbReference>
<gene>
    <name evidence="11" type="primary">SAT4_2</name>
    <name evidence="11" type="ORF">BGZ99_001366</name>
</gene>